<comment type="caution">
    <text evidence="1">The sequence shown here is derived from an EMBL/GenBank/DDBJ whole genome shotgun (WGS) entry which is preliminary data.</text>
</comment>
<organism evidence="1 2">
    <name type="scientific">Streptomyces finlayi</name>
    <dbReference type="NCBI Taxonomy" id="67296"/>
    <lineage>
        <taxon>Bacteria</taxon>
        <taxon>Bacillati</taxon>
        <taxon>Actinomycetota</taxon>
        <taxon>Actinomycetes</taxon>
        <taxon>Kitasatosporales</taxon>
        <taxon>Streptomycetaceae</taxon>
        <taxon>Streptomyces</taxon>
    </lineage>
</organism>
<dbReference type="Proteomes" id="UP000638353">
    <property type="component" value="Unassembled WGS sequence"/>
</dbReference>
<dbReference type="AlphaFoldDB" id="A0A918WZL4"/>
<reference evidence="1" key="1">
    <citation type="journal article" date="2014" name="Int. J. Syst. Evol. Microbiol.">
        <title>Complete genome sequence of Corynebacterium casei LMG S-19264T (=DSM 44701T), isolated from a smear-ripened cheese.</title>
        <authorList>
            <consortium name="US DOE Joint Genome Institute (JGI-PGF)"/>
            <person name="Walter F."/>
            <person name="Albersmeier A."/>
            <person name="Kalinowski J."/>
            <person name="Ruckert C."/>
        </authorList>
    </citation>
    <scope>NUCLEOTIDE SEQUENCE</scope>
    <source>
        <strain evidence="1">JCM 4637</strain>
    </source>
</reference>
<protein>
    <submittedName>
        <fullName evidence="1">Uncharacterized protein</fullName>
    </submittedName>
</protein>
<evidence type="ECO:0000313" key="1">
    <source>
        <dbReference type="EMBL" id="GHC98988.1"/>
    </source>
</evidence>
<gene>
    <name evidence="1" type="ORF">GCM10010334_42010</name>
</gene>
<name>A0A918WZL4_9ACTN</name>
<accession>A0A918WZL4</accession>
<dbReference type="RefSeq" id="WP_189824829.1">
    <property type="nucleotide sequence ID" value="NZ_BMVC01000008.1"/>
</dbReference>
<sequence length="281" mass="31022">MTVHGEPMPGPFDEVKIPGDALDALTEARSRAFDEDMRQREERARRNAALIEAAAAVQSGTIDREALAAWEEQVRTRLAQTPTYVRPPEATADAAIADLQLFRRPWPWPRSRASDGSQQATVDLGSGEAHVGLGLYNRTGAAGGTAEMGGPFRLPSFSDFEFRTTVDYRYDWFFSTAIGSADSQGWISVIVDELLDAPGSQWHPVVNRRVQLWSDSTGSAGSDGATERGNRLTVNERFRGRPDANYVWWVGANETIQTQFQATSQANLYVELLYLVALARV</sequence>
<dbReference type="EMBL" id="BMVC01000008">
    <property type="protein sequence ID" value="GHC98988.1"/>
    <property type="molecule type" value="Genomic_DNA"/>
</dbReference>
<evidence type="ECO:0000313" key="2">
    <source>
        <dbReference type="Proteomes" id="UP000638353"/>
    </source>
</evidence>
<reference evidence="1" key="2">
    <citation type="submission" date="2020-09" db="EMBL/GenBank/DDBJ databases">
        <authorList>
            <person name="Sun Q."/>
            <person name="Ohkuma M."/>
        </authorList>
    </citation>
    <scope>NUCLEOTIDE SEQUENCE</scope>
    <source>
        <strain evidence="1">JCM 4637</strain>
    </source>
</reference>
<proteinExistence type="predicted"/>